<name>D2C2F9_DICZ5</name>
<dbReference type="KEGG" id="ddc:Dd586_2474"/>
<reference evidence="1" key="1">
    <citation type="submission" date="2009-12" db="EMBL/GenBank/DDBJ databases">
        <title>Complete sequence of Dickeya dadantii Ech586.</title>
        <authorList>
            <consortium name="US DOE Joint Genome Institute"/>
            <person name="Lucas S."/>
            <person name="Copeland A."/>
            <person name="Lapidus A."/>
            <person name="Glavina del Rio T."/>
            <person name="Tice H."/>
            <person name="Bruce D."/>
            <person name="Goodwin L."/>
            <person name="Pitluck S."/>
            <person name="Munk A.C."/>
            <person name="Brettin T."/>
            <person name="Detter J.C."/>
            <person name="Han C."/>
            <person name="Tapia R."/>
            <person name="Larimer F."/>
            <person name="Land M."/>
            <person name="Hauser L."/>
            <person name="Kyrpides N."/>
            <person name="Mikhailova N."/>
            <person name="Balakrishnan V."/>
            <person name="Glasner J."/>
            <person name="Perna N.T."/>
        </authorList>
    </citation>
    <scope>NUCLEOTIDE SEQUENCE [LARGE SCALE GENOMIC DNA]</scope>
    <source>
        <strain evidence="1">Ech586</strain>
    </source>
</reference>
<keyword evidence="2" id="KW-1185">Reference proteome</keyword>
<dbReference type="STRING" id="590409.Dd586_2474"/>
<dbReference type="Proteomes" id="UP000001446">
    <property type="component" value="Chromosome"/>
</dbReference>
<accession>D2C2F9</accession>
<evidence type="ECO:0000313" key="1">
    <source>
        <dbReference type="EMBL" id="ACZ77323.1"/>
    </source>
</evidence>
<protein>
    <submittedName>
        <fullName evidence="1">Uncharacterized protein</fullName>
    </submittedName>
</protein>
<dbReference type="EMBL" id="CP001836">
    <property type="protein sequence ID" value="ACZ77323.1"/>
    <property type="molecule type" value="Genomic_DNA"/>
</dbReference>
<organism evidence="1 2">
    <name type="scientific">Dickeya zeae (strain Ech586)</name>
    <name type="common">Dickeya dadantii (strain Ech586)</name>
    <dbReference type="NCBI Taxonomy" id="590409"/>
    <lineage>
        <taxon>Bacteria</taxon>
        <taxon>Pseudomonadati</taxon>
        <taxon>Pseudomonadota</taxon>
        <taxon>Gammaproteobacteria</taxon>
        <taxon>Enterobacterales</taxon>
        <taxon>Pectobacteriaceae</taxon>
        <taxon>Dickeya</taxon>
        <taxon>Dickeya parazeae</taxon>
    </lineage>
</organism>
<evidence type="ECO:0000313" key="2">
    <source>
        <dbReference type="Proteomes" id="UP000001446"/>
    </source>
</evidence>
<proteinExistence type="predicted"/>
<sequence length="42" mass="4959">MGVEDIGHTMIQVRKIDRISAMLSVKIVNEIRYIQDYIPHFQ</sequence>
<gene>
    <name evidence="1" type="ordered locus">Dd586_2474</name>
</gene>
<dbReference type="AlphaFoldDB" id="D2C2F9"/>
<dbReference type="HOGENOM" id="CLU_3250607_0_0_6"/>